<feature type="domain" description="Chalcone isomerase" evidence="3">
    <location>
        <begin position="195"/>
        <end position="319"/>
    </location>
</feature>
<dbReference type="Gene3D" id="1.10.890.20">
    <property type="match status" value="1"/>
</dbReference>
<keyword evidence="5" id="KW-1185">Reference proteome</keyword>
<dbReference type="SMR" id="A0A0D3DV99"/>
<dbReference type="GO" id="GO:0006631">
    <property type="term" value="P:fatty acid metabolic process"/>
    <property type="evidence" value="ECO:0007669"/>
    <property type="project" value="TreeGrafter"/>
</dbReference>
<evidence type="ECO:0000256" key="1">
    <source>
        <dbReference type="ARBA" id="ARBA00007166"/>
    </source>
</evidence>
<dbReference type="InterPro" id="IPR044228">
    <property type="entry name" value="FAP1"/>
</dbReference>
<feature type="region of interest" description="Disordered" evidence="2">
    <location>
        <begin position="1"/>
        <end position="20"/>
    </location>
</feature>
<dbReference type="Gene3D" id="3.50.70.10">
    <property type="match status" value="1"/>
</dbReference>
<dbReference type="AlphaFoldDB" id="A0A0D3DV99"/>
<dbReference type="PANTHER" id="PTHR47589">
    <property type="entry name" value="FATTY-ACID-BINDING PROTEIN 1"/>
    <property type="match status" value="1"/>
</dbReference>
<dbReference type="InterPro" id="IPR036298">
    <property type="entry name" value="Chalcone_isomerase_sf"/>
</dbReference>
<dbReference type="GO" id="GO:0016872">
    <property type="term" value="F:intramolecular lyase activity"/>
    <property type="evidence" value="ECO:0007669"/>
    <property type="project" value="InterPro"/>
</dbReference>
<protein>
    <recommendedName>
        <fullName evidence="3">Chalcone isomerase domain-containing protein</fullName>
    </recommendedName>
</protein>
<dbReference type="GO" id="GO:0005504">
    <property type="term" value="F:fatty acid binding"/>
    <property type="evidence" value="ECO:0007669"/>
    <property type="project" value="TreeGrafter"/>
</dbReference>
<dbReference type="InterPro" id="IPR016089">
    <property type="entry name" value="Chalcone_isomerase_bundle_sf"/>
</dbReference>
<dbReference type="GO" id="GO:0009570">
    <property type="term" value="C:chloroplast stroma"/>
    <property type="evidence" value="ECO:0007669"/>
    <property type="project" value="TreeGrafter"/>
</dbReference>
<dbReference type="Proteomes" id="UP000032141">
    <property type="component" value="Chromosome C8"/>
</dbReference>
<dbReference type="STRING" id="109376.A0A0D3DV99"/>
<feature type="compositionally biased region" description="Low complexity" evidence="2">
    <location>
        <begin position="11"/>
        <end position="20"/>
    </location>
</feature>
<dbReference type="Pfam" id="PF16035">
    <property type="entry name" value="Chalcone_2"/>
    <property type="match status" value="1"/>
</dbReference>
<evidence type="ECO:0000256" key="2">
    <source>
        <dbReference type="SAM" id="MobiDB-lite"/>
    </source>
</evidence>
<dbReference type="PANTHER" id="PTHR47589:SF6">
    <property type="entry name" value="CHALCONE ISOMERASE DOMAIN-CONTAINING PROTEIN"/>
    <property type="match status" value="1"/>
</dbReference>
<dbReference type="HOGENOM" id="CLU_070923_1_0_1"/>
<dbReference type="SUPFAM" id="SSF54626">
    <property type="entry name" value="Chalcone isomerase"/>
    <property type="match status" value="1"/>
</dbReference>
<reference evidence="4 5" key="1">
    <citation type="journal article" date="2014" name="Genome Biol.">
        <title>Transcriptome and methylome profiling reveals relics of genome dominance in the mesopolyploid Brassica oleracea.</title>
        <authorList>
            <person name="Parkin I.A."/>
            <person name="Koh C."/>
            <person name="Tang H."/>
            <person name="Robinson S.J."/>
            <person name="Kagale S."/>
            <person name="Clarke W.E."/>
            <person name="Town C.D."/>
            <person name="Nixon J."/>
            <person name="Krishnakumar V."/>
            <person name="Bidwell S.L."/>
            <person name="Denoeud F."/>
            <person name="Belcram H."/>
            <person name="Links M.G."/>
            <person name="Just J."/>
            <person name="Clarke C."/>
            <person name="Bender T."/>
            <person name="Huebert T."/>
            <person name="Mason A.S."/>
            <person name="Pires J.C."/>
            <person name="Barker G."/>
            <person name="Moore J."/>
            <person name="Walley P.G."/>
            <person name="Manoli S."/>
            <person name="Batley J."/>
            <person name="Edwards D."/>
            <person name="Nelson M.N."/>
            <person name="Wang X."/>
            <person name="Paterson A.H."/>
            <person name="King G."/>
            <person name="Bancroft I."/>
            <person name="Chalhoub B."/>
            <person name="Sharpe A.G."/>
        </authorList>
    </citation>
    <scope>NUCLEOTIDE SEQUENCE</scope>
    <source>
        <strain evidence="4 5">cv. TO1000</strain>
    </source>
</reference>
<organism evidence="4 5">
    <name type="scientific">Brassica oleracea var. oleracea</name>
    <dbReference type="NCBI Taxonomy" id="109376"/>
    <lineage>
        <taxon>Eukaryota</taxon>
        <taxon>Viridiplantae</taxon>
        <taxon>Streptophyta</taxon>
        <taxon>Embryophyta</taxon>
        <taxon>Tracheophyta</taxon>
        <taxon>Spermatophyta</taxon>
        <taxon>Magnoliopsida</taxon>
        <taxon>eudicotyledons</taxon>
        <taxon>Gunneridae</taxon>
        <taxon>Pentapetalae</taxon>
        <taxon>rosids</taxon>
        <taxon>malvids</taxon>
        <taxon>Brassicales</taxon>
        <taxon>Brassicaceae</taxon>
        <taxon>Brassiceae</taxon>
        <taxon>Brassica</taxon>
    </lineage>
</organism>
<evidence type="ECO:0000259" key="3">
    <source>
        <dbReference type="Pfam" id="PF16035"/>
    </source>
</evidence>
<accession>A0A0D3DV99</accession>
<dbReference type="InterPro" id="IPR016088">
    <property type="entry name" value="Chalcone_isomerase_3-sand"/>
</dbReference>
<dbReference type="Gramene" id="Bo8g098500.1">
    <property type="protein sequence ID" value="Bo8g098500.1"/>
    <property type="gene ID" value="Bo8g098500"/>
</dbReference>
<evidence type="ECO:0000313" key="4">
    <source>
        <dbReference type="EnsemblPlants" id="Bo8g098500.1"/>
    </source>
</evidence>
<comment type="similarity">
    <text evidence="1">Belongs to the chalcone isomerase family.</text>
</comment>
<evidence type="ECO:0000313" key="5">
    <source>
        <dbReference type="Proteomes" id="UP000032141"/>
    </source>
</evidence>
<dbReference type="InterPro" id="IPR016087">
    <property type="entry name" value="Chalcone_isomerase"/>
</dbReference>
<sequence>MVRRGGHVGNSRSSSSSTSSLSLNHIKGVCLSVLMRECNERTHKLTKTTNSHLPNTRRWLRSASLSRFLSPLSPNHRIPRRHPLSVSAVAVTVTVGGAAIVASRNPSVFSSTRSSPLPWGSIALADPSSGSTVVEPKDRFLVPGYDRRLHEITRRGAEEEERAGIEEHRCMYADCDDVKKLVGEKYANLPASELRGNKAFIDDLMEADIKMTIRLQIVYGKLSIRSVRSAFRDSVGNRLKKFGGLDNDELLQSFTSLFKDEYKIPRSSTIDMTQEPGHVLNVAIEGNQVGSVKSKLLCRSILDLYIGEEPFDKNAREDFLNNVASIAVDDKAAHEIQK</sequence>
<proteinExistence type="inferred from homology"/>
<dbReference type="EnsemblPlants" id="Bo8g098500.1">
    <property type="protein sequence ID" value="Bo8g098500.1"/>
    <property type="gene ID" value="Bo8g098500"/>
</dbReference>
<reference evidence="4" key="2">
    <citation type="submission" date="2015-03" db="UniProtKB">
        <authorList>
            <consortium name="EnsemblPlants"/>
        </authorList>
    </citation>
    <scope>IDENTIFICATION</scope>
</reference>
<dbReference type="OMA" id="MASMRFP"/>
<name>A0A0D3DV99_BRAOL</name>
<dbReference type="eggNOG" id="ENOG502QQ8D">
    <property type="taxonomic scope" value="Eukaryota"/>
</dbReference>